<keyword evidence="7" id="KW-0547">Nucleotide-binding</keyword>
<dbReference type="Pfam" id="PF00512">
    <property type="entry name" value="HisKA"/>
    <property type="match status" value="1"/>
</dbReference>
<dbReference type="InterPro" id="IPR036890">
    <property type="entry name" value="HATPase_C_sf"/>
</dbReference>
<dbReference type="Gene3D" id="3.30.450.20">
    <property type="entry name" value="PAS domain"/>
    <property type="match status" value="1"/>
</dbReference>
<dbReference type="RefSeq" id="WP_067552845.1">
    <property type="nucleotide sequence ID" value="NZ_LPXN01000041.1"/>
</dbReference>
<dbReference type="Gene3D" id="3.30.565.10">
    <property type="entry name" value="Histidine kinase-like ATPase, C-terminal domain"/>
    <property type="match status" value="1"/>
</dbReference>
<comment type="subcellular location">
    <subcellularLocation>
        <location evidence="2">Cell membrane</location>
    </subcellularLocation>
</comment>
<feature type="domain" description="PAS" evidence="13">
    <location>
        <begin position="134"/>
        <end position="173"/>
    </location>
</feature>
<dbReference type="NCBIfam" id="TIGR00229">
    <property type="entry name" value="sensory_box"/>
    <property type="match status" value="1"/>
</dbReference>
<dbReference type="AlphaFoldDB" id="A0A154WFE8"/>
<dbReference type="Pfam" id="PF02518">
    <property type="entry name" value="HATPase_c"/>
    <property type="match status" value="1"/>
</dbReference>
<evidence type="ECO:0000256" key="4">
    <source>
        <dbReference type="ARBA" id="ARBA00022475"/>
    </source>
</evidence>
<evidence type="ECO:0000256" key="9">
    <source>
        <dbReference type="ARBA" id="ARBA00022840"/>
    </source>
</evidence>
<dbReference type="SMART" id="SM00388">
    <property type="entry name" value="HisKA"/>
    <property type="match status" value="1"/>
</dbReference>
<comment type="caution">
    <text evidence="14">The sequence shown here is derived from an EMBL/GenBank/DDBJ whole genome shotgun (WGS) entry which is preliminary data.</text>
</comment>
<evidence type="ECO:0000259" key="13">
    <source>
        <dbReference type="PROSITE" id="PS50112"/>
    </source>
</evidence>
<dbReference type="PANTHER" id="PTHR43047">
    <property type="entry name" value="TWO-COMPONENT HISTIDINE PROTEIN KINASE"/>
    <property type="match status" value="1"/>
</dbReference>
<dbReference type="EC" id="2.7.13.3" evidence="3"/>
<keyword evidence="15" id="KW-1185">Reference proteome</keyword>
<evidence type="ECO:0000256" key="6">
    <source>
        <dbReference type="ARBA" id="ARBA00022679"/>
    </source>
</evidence>
<dbReference type="CDD" id="cd16922">
    <property type="entry name" value="HATPase_EvgS-ArcB-TorS-like"/>
    <property type="match status" value="1"/>
</dbReference>
<dbReference type="GO" id="GO:0005524">
    <property type="term" value="F:ATP binding"/>
    <property type="evidence" value="ECO:0007669"/>
    <property type="project" value="UniProtKB-KW"/>
</dbReference>
<comment type="catalytic activity">
    <reaction evidence="1">
        <text>ATP + protein L-histidine = ADP + protein N-phospho-L-histidine.</text>
        <dbReference type="EC" id="2.7.13.3"/>
    </reaction>
</comment>
<evidence type="ECO:0000256" key="5">
    <source>
        <dbReference type="ARBA" id="ARBA00022553"/>
    </source>
</evidence>
<keyword evidence="11" id="KW-0472">Membrane</keyword>
<dbReference type="Proteomes" id="UP000076400">
    <property type="component" value="Unassembled WGS sequence"/>
</dbReference>
<keyword evidence="9" id="KW-0067">ATP-binding</keyword>
<evidence type="ECO:0000259" key="12">
    <source>
        <dbReference type="PROSITE" id="PS50109"/>
    </source>
</evidence>
<keyword evidence="6" id="KW-0808">Transferase</keyword>
<organism evidence="14 15">
    <name type="scientific">Oceanibaculum pacificum</name>
    <dbReference type="NCBI Taxonomy" id="580166"/>
    <lineage>
        <taxon>Bacteria</taxon>
        <taxon>Pseudomonadati</taxon>
        <taxon>Pseudomonadota</taxon>
        <taxon>Alphaproteobacteria</taxon>
        <taxon>Rhodospirillales</taxon>
        <taxon>Oceanibaculaceae</taxon>
        <taxon>Oceanibaculum</taxon>
    </lineage>
</organism>
<protein>
    <recommendedName>
        <fullName evidence="3">histidine kinase</fullName>
        <ecNumber evidence="3">2.7.13.3</ecNumber>
    </recommendedName>
</protein>
<dbReference type="InterPro" id="IPR003661">
    <property type="entry name" value="HisK_dim/P_dom"/>
</dbReference>
<keyword evidence="10" id="KW-0902">Two-component regulatory system</keyword>
<dbReference type="Pfam" id="PF08448">
    <property type="entry name" value="PAS_4"/>
    <property type="match status" value="1"/>
</dbReference>
<evidence type="ECO:0000313" key="14">
    <source>
        <dbReference type="EMBL" id="KZD12251.1"/>
    </source>
</evidence>
<evidence type="ECO:0000256" key="7">
    <source>
        <dbReference type="ARBA" id="ARBA00022741"/>
    </source>
</evidence>
<dbReference type="GO" id="GO:0000155">
    <property type="term" value="F:phosphorelay sensor kinase activity"/>
    <property type="evidence" value="ECO:0007669"/>
    <property type="project" value="InterPro"/>
</dbReference>
<evidence type="ECO:0000256" key="1">
    <source>
        <dbReference type="ARBA" id="ARBA00000085"/>
    </source>
</evidence>
<dbReference type="SMART" id="SM00387">
    <property type="entry name" value="HATPase_c"/>
    <property type="match status" value="1"/>
</dbReference>
<evidence type="ECO:0000256" key="2">
    <source>
        <dbReference type="ARBA" id="ARBA00004236"/>
    </source>
</evidence>
<dbReference type="EMBL" id="LPXN01000041">
    <property type="protein sequence ID" value="KZD12251.1"/>
    <property type="molecule type" value="Genomic_DNA"/>
</dbReference>
<dbReference type="InterPro" id="IPR035965">
    <property type="entry name" value="PAS-like_dom_sf"/>
</dbReference>
<dbReference type="PRINTS" id="PR00344">
    <property type="entry name" value="BCTRLSENSOR"/>
</dbReference>
<dbReference type="InterPro" id="IPR036097">
    <property type="entry name" value="HisK_dim/P_sf"/>
</dbReference>
<dbReference type="CDD" id="cd00130">
    <property type="entry name" value="PAS"/>
    <property type="match status" value="1"/>
</dbReference>
<dbReference type="InterPro" id="IPR000014">
    <property type="entry name" value="PAS"/>
</dbReference>
<accession>A0A154WFE8</accession>
<dbReference type="Gene3D" id="1.10.287.130">
    <property type="match status" value="1"/>
</dbReference>
<dbReference type="OrthoDB" id="9801651at2"/>
<name>A0A154WFE8_9PROT</name>
<dbReference type="STRING" id="580166.AUP43_16985"/>
<dbReference type="InterPro" id="IPR004358">
    <property type="entry name" value="Sig_transdc_His_kin-like_C"/>
</dbReference>
<feature type="domain" description="Histidine kinase" evidence="12">
    <location>
        <begin position="272"/>
        <end position="492"/>
    </location>
</feature>
<dbReference type="PROSITE" id="PS50109">
    <property type="entry name" value="HIS_KIN"/>
    <property type="match status" value="1"/>
</dbReference>
<evidence type="ECO:0000256" key="3">
    <source>
        <dbReference type="ARBA" id="ARBA00012438"/>
    </source>
</evidence>
<keyword evidence="4" id="KW-1003">Cell membrane</keyword>
<dbReference type="FunFam" id="1.10.287.130:FF:000038">
    <property type="entry name" value="Sensory transduction histidine kinase"/>
    <property type="match status" value="1"/>
</dbReference>
<dbReference type="InterPro" id="IPR005467">
    <property type="entry name" value="His_kinase_dom"/>
</dbReference>
<dbReference type="FunFam" id="3.30.565.10:FF:000023">
    <property type="entry name" value="PAS domain-containing sensor histidine kinase"/>
    <property type="match status" value="1"/>
</dbReference>
<evidence type="ECO:0000256" key="10">
    <source>
        <dbReference type="ARBA" id="ARBA00023012"/>
    </source>
</evidence>
<dbReference type="GO" id="GO:0005886">
    <property type="term" value="C:plasma membrane"/>
    <property type="evidence" value="ECO:0007669"/>
    <property type="project" value="UniProtKB-SubCell"/>
</dbReference>
<dbReference type="SUPFAM" id="SSF55785">
    <property type="entry name" value="PYP-like sensor domain (PAS domain)"/>
    <property type="match status" value="1"/>
</dbReference>
<dbReference type="SMART" id="SM00091">
    <property type="entry name" value="PAS"/>
    <property type="match status" value="2"/>
</dbReference>
<dbReference type="PROSITE" id="PS50112">
    <property type="entry name" value="PAS"/>
    <property type="match status" value="1"/>
</dbReference>
<dbReference type="SUPFAM" id="SSF47384">
    <property type="entry name" value="Homodimeric domain of signal transducing histidine kinase"/>
    <property type="match status" value="1"/>
</dbReference>
<dbReference type="PANTHER" id="PTHR43047:SF72">
    <property type="entry name" value="OSMOSENSING HISTIDINE PROTEIN KINASE SLN1"/>
    <property type="match status" value="1"/>
</dbReference>
<dbReference type="InterPro" id="IPR003594">
    <property type="entry name" value="HATPase_dom"/>
</dbReference>
<dbReference type="SUPFAM" id="SSF55874">
    <property type="entry name" value="ATPase domain of HSP90 chaperone/DNA topoisomerase II/histidine kinase"/>
    <property type="match status" value="1"/>
</dbReference>
<gene>
    <name evidence="14" type="ORF">AUP43_16985</name>
</gene>
<dbReference type="GO" id="GO:0009927">
    <property type="term" value="F:histidine phosphotransfer kinase activity"/>
    <property type="evidence" value="ECO:0007669"/>
    <property type="project" value="TreeGrafter"/>
</dbReference>
<proteinExistence type="predicted"/>
<evidence type="ECO:0000256" key="11">
    <source>
        <dbReference type="ARBA" id="ARBA00023136"/>
    </source>
</evidence>
<keyword evidence="5" id="KW-0597">Phosphoprotein</keyword>
<keyword evidence="8" id="KW-0418">Kinase</keyword>
<sequence length="505" mass="54478">MTSSLFRAVFGHSDEPAAIMALSGQGPVLRSVNMACAVRFGIEEVAARDRPLSAILPSHDIAALTALLPTLQGETPQMLTLQGSAAQPMRLLVAAFAEAAGGRLYLLRFPRSAAQLGRADAQAPLSSPWPTAMRLLNAIPTPVFYKDAAGRFIDCNSAYEAHVGLSRSEIVGRIGQELGPIGQPPEHAGSDRRILSGEEAVIVYQMHERGPDDGWRDIMVQKSAFHDDSGAVAGLIGTIFYLTDLKRKERELQQAKEAAELASRAKSDFLAKMSHELRTPLNAIIGFAEVLESEMFGPLGNVRYPGYARHIRDSGAFLLNIINDILDTAKIEAGKYKLNESDFPVEPVVRDCLQLLQGRAEEHGIALEAELPLNLPSVRADQRALKQILLNLLSNAVKFTRRDGTITVRAEQGERGFSLAVCDTGVGIPQEQIDRVIVPFEQVQQTAFQSVDGTGLGLAVAKSLVELHGGQLHIASVLGQGTTVTIHLPPYRIRPRGAGSVSEAG</sequence>
<evidence type="ECO:0000256" key="8">
    <source>
        <dbReference type="ARBA" id="ARBA00022777"/>
    </source>
</evidence>
<evidence type="ECO:0000313" key="15">
    <source>
        <dbReference type="Proteomes" id="UP000076400"/>
    </source>
</evidence>
<dbReference type="InterPro" id="IPR013656">
    <property type="entry name" value="PAS_4"/>
</dbReference>
<dbReference type="CDD" id="cd00082">
    <property type="entry name" value="HisKA"/>
    <property type="match status" value="1"/>
</dbReference>
<reference evidence="14 15" key="1">
    <citation type="submission" date="2015-12" db="EMBL/GenBank/DDBJ databases">
        <title>Genome sequence of Oceanibaculum pacificum MCCC 1A02656.</title>
        <authorList>
            <person name="Lu L."/>
            <person name="Lai Q."/>
            <person name="Shao Z."/>
            <person name="Qian P."/>
        </authorList>
    </citation>
    <scope>NUCLEOTIDE SEQUENCE [LARGE SCALE GENOMIC DNA]</scope>
    <source>
        <strain evidence="14 15">MCCC 1A02656</strain>
    </source>
</reference>